<organism evidence="1 2">
    <name type="scientific">Virgibacillus byunsanensis</name>
    <dbReference type="NCBI Taxonomy" id="570945"/>
    <lineage>
        <taxon>Bacteria</taxon>
        <taxon>Bacillati</taxon>
        <taxon>Bacillota</taxon>
        <taxon>Bacilli</taxon>
        <taxon>Bacillales</taxon>
        <taxon>Bacillaceae</taxon>
        <taxon>Virgibacillus</taxon>
    </lineage>
</organism>
<sequence>MQYMNWYVNSPYHVNPYYGYYGRYSPNPYYINNRQQPTRGQATWTEGGQVTQCGIPWSTNRYMTAAVGEDSPYQCGDILKIRNQSIPGREVIVTVVDQVSGYPANKINLHRRAFEALGANLSQGVINIDIIPSPELEEQKWGKYLLEVVQIAYPGYSVTDYNKTGETQMNAAQKRETYEYMLQSPAENIKVQGSVIYNTDTDRIVSFDIQEVNG</sequence>
<protein>
    <submittedName>
        <fullName evidence="1">DUF3889 domain-containing protein</fullName>
    </submittedName>
</protein>
<accession>A0ABW3LS75</accession>
<evidence type="ECO:0000313" key="1">
    <source>
        <dbReference type="EMBL" id="MFD1040663.1"/>
    </source>
</evidence>
<dbReference type="InterPro" id="IPR024987">
    <property type="entry name" value="DUF3889"/>
</dbReference>
<dbReference type="Gene3D" id="2.40.40.10">
    <property type="entry name" value="RlpA-like domain"/>
    <property type="match status" value="1"/>
</dbReference>
<dbReference type="Proteomes" id="UP001597040">
    <property type="component" value="Unassembled WGS sequence"/>
</dbReference>
<dbReference type="Gene3D" id="3.10.450.390">
    <property type="entry name" value="Protein of unknown function DUF3889"/>
    <property type="match status" value="1"/>
</dbReference>
<dbReference type="SUPFAM" id="SSF50685">
    <property type="entry name" value="Barwin-like endoglucanases"/>
    <property type="match status" value="1"/>
</dbReference>
<dbReference type="RefSeq" id="WP_390364965.1">
    <property type="nucleotide sequence ID" value="NZ_JBHTKJ010000076.1"/>
</dbReference>
<keyword evidence="2" id="KW-1185">Reference proteome</keyword>
<name>A0ABW3LS75_9BACI</name>
<dbReference type="Pfam" id="PF13028">
    <property type="entry name" value="DUF3889"/>
    <property type="match status" value="1"/>
</dbReference>
<reference evidence="2" key="1">
    <citation type="journal article" date="2019" name="Int. J. Syst. Evol. Microbiol.">
        <title>The Global Catalogue of Microorganisms (GCM) 10K type strain sequencing project: providing services to taxonomists for standard genome sequencing and annotation.</title>
        <authorList>
            <consortium name="The Broad Institute Genomics Platform"/>
            <consortium name="The Broad Institute Genome Sequencing Center for Infectious Disease"/>
            <person name="Wu L."/>
            <person name="Ma J."/>
        </authorList>
    </citation>
    <scope>NUCLEOTIDE SEQUENCE [LARGE SCALE GENOMIC DNA]</scope>
    <source>
        <strain evidence="2">CCUG 56754</strain>
    </source>
</reference>
<dbReference type="InterPro" id="IPR036908">
    <property type="entry name" value="RlpA-like_sf"/>
</dbReference>
<dbReference type="EMBL" id="JBHTKJ010000076">
    <property type="protein sequence ID" value="MFD1040663.1"/>
    <property type="molecule type" value="Genomic_DNA"/>
</dbReference>
<evidence type="ECO:0000313" key="2">
    <source>
        <dbReference type="Proteomes" id="UP001597040"/>
    </source>
</evidence>
<comment type="caution">
    <text evidence="1">The sequence shown here is derived from an EMBL/GenBank/DDBJ whole genome shotgun (WGS) entry which is preliminary data.</text>
</comment>
<gene>
    <name evidence="1" type="ORF">ACFQ3N_20075</name>
</gene>
<proteinExistence type="predicted"/>
<dbReference type="CDD" id="cd22191">
    <property type="entry name" value="DPBB_RlpA_EXP_N-like"/>
    <property type="match status" value="1"/>
</dbReference>